<feature type="chain" id="PRO_5044514705" description="Expansin" evidence="7">
    <location>
        <begin position="26"/>
        <end position="263"/>
    </location>
</feature>
<evidence type="ECO:0000256" key="6">
    <source>
        <dbReference type="ARBA" id="ARBA00023316"/>
    </source>
</evidence>
<evidence type="ECO:0000256" key="2">
    <source>
        <dbReference type="ARBA" id="ARBA00022512"/>
    </source>
</evidence>
<dbReference type="Gene3D" id="2.60.40.760">
    <property type="entry name" value="Expansin, cellulose-binding-like domain"/>
    <property type="match status" value="1"/>
</dbReference>
<dbReference type="Pfam" id="PF03330">
    <property type="entry name" value="DPBB_1"/>
    <property type="match status" value="1"/>
</dbReference>
<sequence length="263" mass="28776">MGSNTELHFLWLWRILLLMIGVAGTSTVKGVDGRGNAGWLQGHATFYGADQSPAAMGGACGYDNTFHAGFGAHTTALSTVLFRGGEACGGCYQVACDYHLDPKWCLRAASVTVTATNFCPPNNNGGWCDPPRQHFDMSVAAFLRIARPGNEGIVPIIYRRASCKRRGGLHFTLKGQSNFHMVMISNVGGSGDVKAVSVRGSRTRTWVPMHRNWGANWQSSIDLRGQRLSFRLTLVDGMTMEFLNIIPSSWKFGQTYSSRSQFS</sequence>
<keyword evidence="2 7" id="KW-0134">Cell wall</keyword>
<reference evidence="11" key="1">
    <citation type="journal article" date="2017" name="Plant J.">
        <title>The pomegranate (Punica granatum L.) genome and the genomics of punicalagin biosynthesis.</title>
        <authorList>
            <person name="Qin G."/>
            <person name="Xu C."/>
            <person name="Ming R."/>
            <person name="Tang H."/>
            <person name="Guyot R."/>
            <person name="Kramer E.M."/>
            <person name="Hu Y."/>
            <person name="Yi X."/>
            <person name="Qi Y."/>
            <person name="Xu X."/>
            <person name="Gao Z."/>
            <person name="Pan H."/>
            <person name="Jian J."/>
            <person name="Tian Y."/>
            <person name="Yue Z."/>
            <person name="Xu Y."/>
        </authorList>
    </citation>
    <scope>NUCLEOTIDE SEQUENCE [LARGE SCALE GENOMIC DNA]</scope>
    <source>
        <strain evidence="11">cv. Dabenzi</strain>
    </source>
</reference>
<dbReference type="InterPro" id="IPR036749">
    <property type="entry name" value="Expansin_CBD_sf"/>
</dbReference>
<protein>
    <recommendedName>
        <fullName evidence="7">Expansin</fullName>
    </recommendedName>
</protein>
<evidence type="ECO:0000259" key="9">
    <source>
        <dbReference type="PROSITE" id="PS50843"/>
    </source>
</evidence>
<dbReference type="PROSITE" id="PS50843">
    <property type="entry name" value="EXPANSIN_CBD"/>
    <property type="match status" value="1"/>
</dbReference>
<evidence type="ECO:0000313" key="13">
    <source>
        <dbReference type="RefSeq" id="XP_031375180.1"/>
    </source>
</evidence>
<dbReference type="InterPro" id="IPR007117">
    <property type="entry name" value="Expansin_CBD"/>
</dbReference>
<comment type="subcellular location">
    <subcellularLocation>
        <location evidence="7">Secreted</location>
        <location evidence="7">Cell wall</location>
    </subcellularLocation>
    <subcellularLocation>
        <location evidence="7">Membrane</location>
        <topology evidence="7">Peripheral membrane protein</topology>
    </subcellularLocation>
</comment>
<keyword evidence="4 7" id="KW-0732">Signal</keyword>
<evidence type="ECO:0000313" key="11">
    <source>
        <dbReference type="Proteomes" id="UP000197138"/>
    </source>
</evidence>
<name>A0A218X8X1_PUNGR</name>
<dbReference type="OrthoDB" id="5823761at2759"/>
<dbReference type="PANTHER" id="PTHR31867">
    <property type="entry name" value="EXPANSIN-A15"/>
    <property type="match status" value="1"/>
</dbReference>
<comment type="similarity">
    <text evidence="1 7">Belongs to the expansin family. Expansin A subfamily.</text>
</comment>
<gene>
    <name evidence="13" type="primary">LOC116189597</name>
    <name evidence="10" type="ORF">CDL15_Pgr007445</name>
</gene>
<dbReference type="Gene3D" id="2.40.40.10">
    <property type="entry name" value="RlpA-like domain"/>
    <property type="match status" value="1"/>
</dbReference>
<dbReference type="GeneID" id="116189597"/>
<proteinExistence type="inferred from homology"/>
<comment type="function">
    <text evidence="7">Causes loosening and extension of plant cell walls by disrupting non-covalent bonding between cellulose microfibrils and matrix glucans. No enzymatic activity has been found.</text>
</comment>
<dbReference type="RefSeq" id="XP_031375180.1">
    <property type="nucleotide sequence ID" value="XM_031519320.1"/>
</dbReference>
<dbReference type="GO" id="GO:0005576">
    <property type="term" value="C:extracellular region"/>
    <property type="evidence" value="ECO:0007669"/>
    <property type="project" value="InterPro"/>
</dbReference>
<dbReference type="Pfam" id="PF01357">
    <property type="entry name" value="Expansin_C"/>
    <property type="match status" value="1"/>
</dbReference>
<evidence type="ECO:0000256" key="5">
    <source>
        <dbReference type="ARBA" id="ARBA00023136"/>
    </source>
</evidence>
<keyword evidence="12" id="KW-1185">Reference proteome</keyword>
<reference evidence="13" key="4">
    <citation type="submission" date="2025-04" db="UniProtKB">
        <authorList>
            <consortium name="RefSeq"/>
        </authorList>
    </citation>
    <scope>IDENTIFICATION</scope>
    <source>
        <tissue evidence="13">Leaf</tissue>
    </source>
</reference>
<dbReference type="GO" id="GO:0009653">
    <property type="term" value="P:anatomical structure morphogenesis"/>
    <property type="evidence" value="ECO:0007669"/>
    <property type="project" value="UniProtKB-ARBA"/>
</dbReference>
<dbReference type="InterPro" id="IPR009009">
    <property type="entry name" value="RlpA-like_DPBB"/>
</dbReference>
<evidence type="ECO:0000313" key="12">
    <source>
        <dbReference type="Proteomes" id="UP000515151"/>
    </source>
</evidence>
<reference evidence="10" key="2">
    <citation type="submission" date="2017-06" db="EMBL/GenBank/DDBJ databases">
        <title>The pomegranate genome and the genomics of punicalagin biosynthesis.</title>
        <authorList>
            <person name="Xu C."/>
        </authorList>
    </citation>
    <scope>NUCLEOTIDE SEQUENCE [LARGE SCALE GENOMIC DNA]</scope>
    <source>
        <tissue evidence="10">Fresh leaf</tissue>
    </source>
</reference>
<reference evidence="12" key="3">
    <citation type="journal article" date="2020" name="Plant Biotechnol. J.">
        <title>The pomegranate (Punica granatum L.) draft genome dissects genetic divergence between soft- and hard-seeded cultivars.</title>
        <authorList>
            <person name="Luo X."/>
            <person name="Li H."/>
            <person name="Wu Z."/>
            <person name="Yao W."/>
            <person name="Zhao P."/>
            <person name="Cao D."/>
            <person name="Yu H."/>
            <person name="Li K."/>
            <person name="Poudel K."/>
            <person name="Zhao D."/>
            <person name="Zhang F."/>
            <person name="Xia X."/>
            <person name="Chen L."/>
            <person name="Wang Q."/>
            <person name="Jing D."/>
            <person name="Cao S."/>
        </authorList>
    </citation>
    <scope>NUCLEOTIDE SEQUENCE [LARGE SCALE GENOMIC DNA]</scope>
</reference>
<keyword evidence="6 7" id="KW-0961">Cell wall biogenesis/degradation</keyword>
<feature type="domain" description="Expansin-like EG45" evidence="8">
    <location>
        <begin position="57"/>
        <end position="168"/>
    </location>
</feature>
<dbReference type="Proteomes" id="UP000197138">
    <property type="component" value="Unassembled WGS sequence"/>
</dbReference>
<dbReference type="InterPro" id="IPR007112">
    <property type="entry name" value="Expansin/allergen_DPBB_dom"/>
</dbReference>
<dbReference type="EMBL" id="MTKT01002214">
    <property type="protein sequence ID" value="OWM81407.1"/>
    <property type="molecule type" value="Genomic_DNA"/>
</dbReference>
<dbReference type="CDD" id="cd22274">
    <property type="entry name" value="DPBB_EXPA_N"/>
    <property type="match status" value="1"/>
</dbReference>
<dbReference type="InterPro" id="IPR007118">
    <property type="entry name" value="Expan_Lol_pI"/>
</dbReference>
<dbReference type="GO" id="GO:0016020">
    <property type="term" value="C:membrane"/>
    <property type="evidence" value="ECO:0007669"/>
    <property type="project" value="UniProtKB-SubCell"/>
</dbReference>
<evidence type="ECO:0000256" key="4">
    <source>
        <dbReference type="ARBA" id="ARBA00022729"/>
    </source>
</evidence>
<keyword evidence="3 7" id="KW-0964">Secreted</keyword>
<dbReference type="Proteomes" id="UP000515151">
    <property type="component" value="Chromosome 1"/>
</dbReference>
<dbReference type="SMR" id="A0A218X8X1"/>
<accession>A0A218X8X1</accession>
<dbReference type="SUPFAM" id="SSF49590">
    <property type="entry name" value="PHL pollen allergen"/>
    <property type="match status" value="1"/>
</dbReference>
<feature type="signal peptide" evidence="7">
    <location>
        <begin position="1"/>
        <end position="25"/>
    </location>
</feature>
<dbReference type="PROSITE" id="PS50842">
    <property type="entry name" value="EXPANSIN_EG45"/>
    <property type="match status" value="1"/>
</dbReference>
<dbReference type="PRINTS" id="PR01225">
    <property type="entry name" value="EXPANSNFAMLY"/>
</dbReference>
<dbReference type="SUPFAM" id="SSF50685">
    <property type="entry name" value="Barwin-like endoglucanases"/>
    <property type="match status" value="1"/>
</dbReference>
<evidence type="ECO:0000256" key="1">
    <source>
        <dbReference type="ARBA" id="ARBA00005392"/>
    </source>
</evidence>
<dbReference type="SMART" id="SM00837">
    <property type="entry name" value="DPBB_1"/>
    <property type="match status" value="1"/>
</dbReference>
<evidence type="ECO:0000256" key="7">
    <source>
        <dbReference type="RuleBase" id="RU365023"/>
    </source>
</evidence>
<dbReference type="InterPro" id="IPR002963">
    <property type="entry name" value="Expansin"/>
</dbReference>
<feature type="domain" description="Expansin-like CBD" evidence="9">
    <location>
        <begin position="178"/>
        <end position="258"/>
    </location>
</feature>
<dbReference type="GO" id="GO:0009664">
    <property type="term" value="P:plant-type cell wall organization"/>
    <property type="evidence" value="ECO:0007669"/>
    <property type="project" value="InterPro"/>
</dbReference>
<dbReference type="PRINTS" id="PR01226">
    <property type="entry name" value="EXPANSIN"/>
</dbReference>
<dbReference type="InterPro" id="IPR036908">
    <property type="entry name" value="RlpA-like_sf"/>
</dbReference>
<dbReference type="AlphaFoldDB" id="A0A218X8X1"/>
<evidence type="ECO:0000313" key="10">
    <source>
        <dbReference type="EMBL" id="OWM81407.1"/>
    </source>
</evidence>
<keyword evidence="5" id="KW-0472">Membrane</keyword>
<evidence type="ECO:0000259" key="8">
    <source>
        <dbReference type="PROSITE" id="PS50842"/>
    </source>
</evidence>
<organism evidence="10 11">
    <name type="scientific">Punica granatum</name>
    <name type="common">Pomegranate</name>
    <dbReference type="NCBI Taxonomy" id="22663"/>
    <lineage>
        <taxon>Eukaryota</taxon>
        <taxon>Viridiplantae</taxon>
        <taxon>Streptophyta</taxon>
        <taxon>Embryophyta</taxon>
        <taxon>Tracheophyta</taxon>
        <taxon>Spermatophyta</taxon>
        <taxon>Magnoliopsida</taxon>
        <taxon>eudicotyledons</taxon>
        <taxon>Gunneridae</taxon>
        <taxon>Pentapetalae</taxon>
        <taxon>rosids</taxon>
        <taxon>malvids</taxon>
        <taxon>Myrtales</taxon>
        <taxon>Lythraceae</taxon>
        <taxon>Punica</taxon>
    </lineage>
</organism>
<evidence type="ECO:0000256" key="3">
    <source>
        <dbReference type="ARBA" id="ARBA00022525"/>
    </source>
</evidence>